<dbReference type="GO" id="GO:0019068">
    <property type="term" value="P:virion assembly"/>
    <property type="evidence" value="ECO:0007669"/>
    <property type="project" value="InterPro"/>
</dbReference>
<dbReference type="RefSeq" id="WP_170246059.1">
    <property type="nucleotide sequence ID" value="NZ_BJZV01000023.1"/>
</dbReference>
<dbReference type="EMBL" id="BJZV01000023">
    <property type="protein sequence ID" value="GEP11811.1"/>
    <property type="molecule type" value="Genomic_DNA"/>
</dbReference>
<evidence type="ECO:0000313" key="3">
    <source>
        <dbReference type="EMBL" id="GEP11811.1"/>
    </source>
</evidence>
<accession>A0A512JPD3</accession>
<dbReference type="Proteomes" id="UP000321750">
    <property type="component" value="Unassembled WGS sequence"/>
</dbReference>
<sequence>MTFATKALSALAWVAPRAAMARAHALGALYASRSYDGAKLGRRGESFSDRNSSANIEIGAALSRLRNRSRDLARNTSGGRRVLDVKVGHAIGSGITVVPDNGSDAVDRRAGEAFDEWAETSDVEGVLSFGGQQKLGVSGMYEGGDTVLRRVRLRMDDVRPGQVPLKLQVLEGDFIDGFRDRAIYDGIRSRLGVGLGDWDRRLGLWLHPQHPGDLSYFGQAFVSKFVSAEDVIHLYNPLRPGQVRGVPIFAPVLLNARDLADLMDAVLIKAKTEACFSAFVETTGEPATGLGQVSKEPAGGRRLIERLAPGLISYLNPGEKVSFASPTGAGQFEPVWLASQMAFAAGVGLTLDQVTGDLRQANYSSLRAGKIEQRRLTEQEQNLVIVPQMMRRVTGWWTDAALMSGVLRPRKGGYRWNYVLPAVEPIDPRKDLEADILAVRAGRLTPQEFIGSWGQDWRKVVKDTSSFLEQIDKMGVVLDIDPRRTSQLGVAQTPPGEVNPTDPPKAEG</sequence>
<name>A0A512JPD3_9HYPH</name>
<dbReference type="Pfam" id="PF05136">
    <property type="entry name" value="Phage_portal_2"/>
    <property type="match status" value="1"/>
</dbReference>
<feature type="chain" id="PRO_5021714773" evidence="2">
    <location>
        <begin position="22"/>
        <end position="508"/>
    </location>
</feature>
<reference evidence="3 4" key="1">
    <citation type="submission" date="2019-07" db="EMBL/GenBank/DDBJ databases">
        <title>Whole genome shotgun sequence of Methylobacterium gnaphalii NBRC 107716.</title>
        <authorList>
            <person name="Hosoyama A."/>
            <person name="Uohara A."/>
            <person name="Ohji S."/>
            <person name="Ichikawa N."/>
        </authorList>
    </citation>
    <scope>NUCLEOTIDE SEQUENCE [LARGE SCALE GENOMIC DNA]</scope>
    <source>
        <strain evidence="3 4">NBRC 107716</strain>
    </source>
</reference>
<feature type="region of interest" description="Disordered" evidence="1">
    <location>
        <begin position="485"/>
        <end position="508"/>
    </location>
</feature>
<feature type="signal peptide" evidence="2">
    <location>
        <begin position="1"/>
        <end position="21"/>
    </location>
</feature>
<comment type="caution">
    <text evidence="3">The sequence shown here is derived from an EMBL/GenBank/DDBJ whole genome shotgun (WGS) entry which is preliminary data.</text>
</comment>
<dbReference type="AlphaFoldDB" id="A0A512JPD3"/>
<gene>
    <name evidence="3" type="ORF">MGN01_36560</name>
</gene>
<proteinExistence type="predicted"/>
<evidence type="ECO:0000256" key="2">
    <source>
        <dbReference type="SAM" id="SignalP"/>
    </source>
</evidence>
<dbReference type="InterPro" id="IPR006429">
    <property type="entry name" value="Phage_lambda_portal"/>
</dbReference>
<keyword evidence="4" id="KW-1185">Reference proteome</keyword>
<dbReference type="GO" id="GO:0005198">
    <property type="term" value="F:structural molecule activity"/>
    <property type="evidence" value="ECO:0007669"/>
    <property type="project" value="InterPro"/>
</dbReference>
<organism evidence="3 4">
    <name type="scientific">Methylobacterium gnaphalii</name>
    <dbReference type="NCBI Taxonomy" id="1010610"/>
    <lineage>
        <taxon>Bacteria</taxon>
        <taxon>Pseudomonadati</taxon>
        <taxon>Pseudomonadota</taxon>
        <taxon>Alphaproteobacteria</taxon>
        <taxon>Hyphomicrobiales</taxon>
        <taxon>Methylobacteriaceae</taxon>
        <taxon>Methylobacterium</taxon>
    </lineage>
</organism>
<dbReference type="NCBIfam" id="TIGR01539">
    <property type="entry name" value="portal_lambda"/>
    <property type="match status" value="1"/>
</dbReference>
<evidence type="ECO:0000256" key="1">
    <source>
        <dbReference type="SAM" id="MobiDB-lite"/>
    </source>
</evidence>
<protein>
    <submittedName>
        <fullName evidence="3">Phage portal protein</fullName>
    </submittedName>
</protein>
<evidence type="ECO:0000313" key="4">
    <source>
        <dbReference type="Proteomes" id="UP000321750"/>
    </source>
</evidence>
<keyword evidence="2" id="KW-0732">Signal</keyword>